<dbReference type="PANTHER" id="PTHR21366">
    <property type="entry name" value="GLYOXALASE FAMILY PROTEIN"/>
    <property type="match status" value="1"/>
</dbReference>
<dbReference type="InterPro" id="IPR029068">
    <property type="entry name" value="Glyas_Bleomycin-R_OHBP_Dase"/>
</dbReference>
<dbReference type="PROSITE" id="PS51819">
    <property type="entry name" value="VOC"/>
    <property type="match status" value="1"/>
</dbReference>
<dbReference type="Gene3D" id="3.10.180.10">
    <property type="entry name" value="2,3-Dihydroxybiphenyl 1,2-Dioxygenase, domain 1"/>
    <property type="match status" value="1"/>
</dbReference>
<feature type="domain" description="VOC" evidence="1">
    <location>
        <begin position="7"/>
        <end position="138"/>
    </location>
</feature>
<name>A0ABT1MKX6_9RHOB</name>
<dbReference type="SUPFAM" id="SSF54593">
    <property type="entry name" value="Glyoxalase/Bleomycin resistance protein/Dihydroxybiphenyl dioxygenase"/>
    <property type="match status" value="1"/>
</dbReference>
<evidence type="ECO:0000259" key="1">
    <source>
        <dbReference type="PROSITE" id="PS51819"/>
    </source>
</evidence>
<reference evidence="2 3" key="1">
    <citation type="submission" date="2022-03" db="EMBL/GenBank/DDBJ databases">
        <authorList>
            <person name="He Y."/>
        </authorList>
    </citation>
    <scope>NUCLEOTIDE SEQUENCE [LARGE SCALE GENOMIC DNA]</scope>
    <source>
        <strain evidence="2 3">TK19116</strain>
        <plasmid evidence="2">unnamed1</plasmid>
    </source>
</reference>
<evidence type="ECO:0000313" key="3">
    <source>
        <dbReference type="Proteomes" id="UP001203945"/>
    </source>
</evidence>
<dbReference type="InterPro" id="IPR004360">
    <property type="entry name" value="Glyas_Fos-R_dOase_dom"/>
</dbReference>
<keyword evidence="2" id="KW-0614">Plasmid</keyword>
<dbReference type="PANTHER" id="PTHR21366:SF22">
    <property type="entry name" value="VOC DOMAIN-CONTAINING PROTEIN"/>
    <property type="match status" value="1"/>
</dbReference>
<gene>
    <name evidence="2" type="ORF">MLD63_00705</name>
</gene>
<accession>A0ABT1MKX6</accession>
<organism evidence="2 3">
    <name type="scientific">Paracoccus albicereus</name>
    <dbReference type="NCBI Taxonomy" id="2922394"/>
    <lineage>
        <taxon>Bacteria</taxon>
        <taxon>Pseudomonadati</taxon>
        <taxon>Pseudomonadota</taxon>
        <taxon>Alphaproteobacteria</taxon>
        <taxon>Rhodobacterales</taxon>
        <taxon>Paracoccaceae</taxon>
        <taxon>Paracoccus</taxon>
    </lineage>
</organism>
<proteinExistence type="predicted"/>
<dbReference type="RefSeq" id="WP_255327918.1">
    <property type="nucleotide sequence ID" value="NZ_JAKZEU010000001.1"/>
</dbReference>
<dbReference type="Pfam" id="PF00903">
    <property type="entry name" value="Glyoxalase"/>
    <property type="match status" value="1"/>
</dbReference>
<evidence type="ECO:0000313" key="2">
    <source>
        <dbReference type="EMBL" id="MCQ0968954.1"/>
    </source>
</evidence>
<sequence>MSRPPPILGTLESALYADDLEEAIRFWTDTIGLECFQRVDGRHAFFRTASTPPQVLLVFRASATESPPKAGARFPVPSHGANGPGHYCLAVSPDLLDAWRDHLIISNVEIEADFEWPNGARSIYFRDPAGNSIELADPTIWTET</sequence>
<comment type="caution">
    <text evidence="2">The sequence shown here is derived from an EMBL/GenBank/DDBJ whole genome shotgun (WGS) entry which is preliminary data.</text>
</comment>
<dbReference type="InterPro" id="IPR037523">
    <property type="entry name" value="VOC_core"/>
</dbReference>
<geneLocation type="plasmid" evidence="2">
    <name>unnamed1</name>
</geneLocation>
<dbReference type="InterPro" id="IPR050383">
    <property type="entry name" value="GlyoxalaseI/FosfomycinResist"/>
</dbReference>
<dbReference type="EMBL" id="JAKZEU010000001">
    <property type="protein sequence ID" value="MCQ0968954.1"/>
    <property type="molecule type" value="Genomic_DNA"/>
</dbReference>
<dbReference type="Proteomes" id="UP001203945">
    <property type="component" value="Unassembled WGS sequence"/>
</dbReference>
<keyword evidence="3" id="KW-1185">Reference proteome</keyword>
<protein>
    <submittedName>
        <fullName evidence="2">VOC family protein</fullName>
    </submittedName>
</protein>